<evidence type="ECO:0000313" key="3">
    <source>
        <dbReference type="Proteomes" id="UP001054252"/>
    </source>
</evidence>
<feature type="compositionally biased region" description="Basic residues" evidence="1">
    <location>
        <begin position="32"/>
        <end position="43"/>
    </location>
</feature>
<feature type="region of interest" description="Disordered" evidence="1">
    <location>
        <begin position="1"/>
        <end position="43"/>
    </location>
</feature>
<gene>
    <name evidence="2" type="ORF">SLEP1_g20532</name>
</gene>
<dbReference type="EMBL" id="BPVZ01000029">
    <property type="protein sequence ID" value="GKV08963.1"/>
    <property type="molecule type" value="Genomic_DNA"/>
</dbReference>
<keyword evidence="3" id="KW-1185">Reference proteome</keyword>
<protein>
    <submittedName>
        <fullName evidence="2">Uncharacterized protein</fullName>
    </submittedName>
</protein>
<dbReference type="AlphaFoldDB" id="A0AAV5J304"/>
<organism evidence="2 3">
    <name type="scientific">Rubroshorea leprosula</name>
    <dbReference type="NCBI Taxonomy" id="152421"/>
    <lineage>
        <taxon>Eukaryota</taxon>
        <taxon>Viridiplantae</taxon>
        <taxon>Streptophyta</taxon>
        <taxon>Embryophyta</taxon>
        <taxon>Tracheophyta</taxon>
        <taxon>Spermatophyta</taxon>
        <taxon>Magnoliopsida</taxon>
        <taxon>eudicotyledons</taxon>
        <taxon>Gunneridae</taxon>
        <taxon>Pentapetalae</taxon>
        <taxon>rosids</taxon>
        <taxon>malvids</taxon>
        <taxon>Malvales</taxon>
        <taxon>Dipterocarpaceae</taxon>
        <taxon>Rubroshorea</taxon>
    </lineage>
</organism>
<sequence>MIMLTRRKRKREKKKSGRTGEGPDEVEERMKKNGKKLTGRSRE</sequence>
<evidence type="ECO:0000313" key="2">
    <source>
        <dbReference type="EMBL" id="GKV08963.1"/>
    </source>
</evidence>
<proteinExistence type="predicted"/>
<evidence type="ECO:0000256" key="1">
    <source>
        <dbReference type="SAM" id="MobiDB-lite"/>
    </source>
</evidence>
<accession>A0AAV5J304</accession>
<reference evidence="2 3" key="1">
    <citation type="journal article" date="2021" name="Commun. Biol.">
        <title>The genome of Shorea leprosula (Dipterocarpaceae) highlights the ecological relevance of drought in aseasonal tropical rainforests.</title>
        <authorList>
            <person name="Ng K.K.S."/>
            <person name="Kobayashi M.J."/>
            <person name="Fawcett J.A."/>
            <person name="Hatakeyama M."/>
            <person name="Paape T."/>
            <person name="Ng C.H."/>
            <person name="Ang C.C."/>
            <person name="Tnah L.H."/>
            <person name="Lee C.T."/>
            <person name="Nishiyama T."/>
            <person name="Sese J."/>
            <person name="O'Brien M.J."/>
            <person name="Copetti D."/>
            <person name="Mohd Noor M.I."/>
            <person name="Ong R.C."/>
            <person name="Putra M."/>
            <person name="Sireger I.Z."/>
            <person name="Indrioko S."/>
            <person name="Kosugi Y."/>
            <person name="Izuno A."/>
            <person name="Isagi Y."/>
            <person name="Lee S.L."/>
            <person name="Shimizu K.K."/>
        </authorList>
    </citation>
    <scope>NUCLEOTIDE SEQUENCE [LARGE SCALE GENOMIC DNA]</scope>
    <source>
        <strain evidence="2">214</strain>
    </source>
</reference>
<feature type="compositionally biased region" description="Basic residues" evidence="1">
    <location>
        <begin position="1"/>
        <end position="17"/>
    </location>
</feature>
<dbReference type="Proteomes" id="UP001054252">
    <property type="component" value="Unassembled WGS sequence"/>
</dbReference>
<name>A0AAV5J304_9ROSI</name>
<comment type="caution">
    <text evidence="2">The sequence shown here is derived from an EMBL/GenBank/DDBJ whole genome shotgun (WGS) entry which is preliminary data.</text>
</comment>